<organism evidence="2 3">
    <name type="scientific">Anaerosphaera multitolerans</name>
    <dbReference type="NCBI Taxonomy" id="2487351"/>
    <lineage>
        <taxon>Bacteria</taxon>
        <taxon>Bacillati</taxon>
        <taxon>Bacillota</taxon>
        <taxon>Tissierellia</taxon>
        <taxon>Tissierellales</taxon>
        <taxon>Peptoniphilaceae</taxon>
        <taxon>Anaerosphaera</taxon>
    </lineage>
</organism>
<dbReference type="EMBL" id="RLIH01000002">
    <property type="protein sequence ID" value="RVU55504.1"/>
    <property type="molecule type" value="Genomic_DNA"/>
</dbReference>
<dbReference type="PANTHER" id="PTHR36566:SF1">
    <property type="entry name" value="PYRIDINIUM-3,5-BISTHIOCARBOXYLIC ACID MONONUCLEOTIDE NICKEL INSERTION PROTEIN"/>
    <property type="match status" value="1"/>
</dbReference>
<evidence type="ECO:0000313" key="2">
    <source>
        <dbReference type="EMBL" id="RVU55504.1"/>
    </source>
</evidence>
<evidence type="ECO:0000256" key="1">
    <source>
        <dbReference type="ARBA" id="ARBA00022596"/>
    </source>
</evidence>
<dbReference type="AlphaFoldDB" id="A0A437S9I6"/>
<reference evidence="2 3" key="1">
    <citation type="submission" date="2018-11" db="EMBL/GenBank/DDBJ databases">
        <title>Genome sequencing and assembly of Anaerosphaera sp. nov., GS7-6-2.</title>
        <authorList>
            <person name="Rettenmaier R."/>
            <person name="Liebl W."/>
            <person name="Zverlov V."/>
        </authorList>
    </citation>
    <scope>NUCLEOTIDE SEQUENCE [LARGE SCALE GENOMIC DNA]</scope>
    <source>
        <strain evidence="2 3">GS7-6-2</strain>
    </source>
</reference>
<evidence type="ECO:0000313" key="3">
    <source>
        <dbReference type="Proteomes" id="UP000288812"/>
    </source>
</evidence>
<proteinExistence type="predicted"/>
<dbReference type="PANTHER" id="PTHR36566">
    <property type="entry name" value="NICKEL INSERTION PROTEIN-RELATED"/>
    <property type="match status" value="1"/>
</dbReference>
<gene>
    <name evidence="2" type="ORF">EF514_01895</name>
</gene>
<dbReference type="Proteomes" id="UP000288812">
    <property type="component" value="Unassembled WGS sequence"/>
</dbReference>
<keyword evidence="3" id="KW-1185">Reference proteome</keyword>
<accession>A0A437S9I6</accession>
<keyword evidence="1" id="KW-0533">Nickel</keyword>
<comment type="caution">
    <text evidence="2">The sequence shown here is derived from an EMBL/GenBank/DDBJ whole genome shotgun (WGS) entry which is preliminary data.</text>
</comment>
<dbReference type="RefSeq" id="WP_127723250.1">
    <property type="nucleotide sequence ID" value="NZ_RLIH01000002.1"/>
</dbReference>
<dbReference type="OrthoDB" id="9765625at2"/>
<dbReference type="InterPro" id="IPR002822">
    <property type="entry name" value="Ni_insertion"/>
</dbReference>
<protein>
    <submittedName>
        <fullName evidence="2">DUF111 family protein</fullName>
    </submittedName>
</protein>
<dbReference type="Pfam" id="PF01969">
    <property type="entry name" value="Ni_insertion"/>
    <property type="match status" value="1"/>
</dbReference>
<name>A0A437S9I6_9FIRM</name>
<sequence>MRGLYFQCDSGISGDMTVAALLDLGADQRILLEGLKSLNVKGFEVEIKKIQKNNMVVSDYNVVIGRGIEQNALKVNRNIYDIINIIDNSSLTYNAKNIAKNIFKIKAAAGAEAHKKSVEEYYFHEGGALDSIADIVATAICIDDLEVSEFIVGTVNDGYGNIIYNGIVLPVPVPATSIIAKEHNLNLRQINIKGEMVTPTGAAILAGLKTRDRLPSDYIVIKTGYGNGKRDYKGGSILKIHLIEWEND</sequence>